<dbReference type="Pfam" id="PF13561">
    <property type="entry name" value="adh_short_C2"/>
    <property type="match status" value="1"/>
</dbReference>
<dbReference type="Gene3D" id="3.40.50.720">
    <property type="entry name" value="NAD(P)-binding Rossmann-like Domain"/>
    <property type="match status" value="1"/>
</dbReference>
<dbReference type="PANTHER" id="PTHR24321">
    <property type="entry name" value="DEHYDROGENASES, SHORT CHAIN"/>
    <property type="match status" value="1"/>
</dbReference>
<dbReference type="RefSeq" id="WP_115774864.1">
    <property type="nucleotide sequence ID" value="NZ_PIOC01000032.1"/>
</dbReference>
<evidence type="ECO:0000313" key="3">
    <source>
        <dbReference type="EMBL" id="RDW15810.1"/>
    </source>
</evidence>
<keyword evidence="4" id="KW-1185">Reference proteome</keyword>
<keyword evidence="2" id="KW-0560">Oxidoreductase</keyword>
<dbReference type="SUPFAM" id="SSF51735">
    <property type="entry name" value="NAD(P)-binding Rossmann-fold domains"/>
    <property type="match status" value="1"/>
</dbReference>
<dbReference type="PROSITE" id="PS00061">
    <property type="entry name" value="ADH_SHORT"/>
    <property type="match status" value="1"/>
</dbReference>
<accession>A0A3D8PI81</accession>
<dbReference type="PANTHER" id="PTHR24321:SF8">
    <property type="entry name" value="ESTRADIOL 17-BETA-DEHYDROGENASE 8-RELATED"/>
    <property type="match status" value="1"/>
</dbReference>
<dbReference type="OrthoDB" id="306388at2"/>
<comment type="caution">
    <text evidence="3">The sequence shown here is derived from an EMBL/GenBank/DDBJ whole genome shotgun (WGS) entry which is preliminary data.</text>
</comment>
<dbReference type="Proteomes" id="UP000257143">
    <property type="component" value="Unassembled WGS sequence"/>
</dbReference>
<dbReference type="InterPro" id="IPR020904">
    <property type="entry name" value="Sc_DH/Rdtase_CS"/>
</dbReference>
<dbReference type="InterPro" id="IPR002347">
    <property type="entry name" value="SDR_fam"/>
</dbReference>
<proteinExistence type="inferred from homology"/>
<dbReference type="AlphaFoldDB" id="A0A3D8PI81"/>
<protein>
    <submittedName>
        <fullName evidence="3">Short chain dehydrogenase</fullName>
    </submittedName>
</protein>
<gene>
    <name evidence="3" type="ORF">CWR48_18970</name>
</gene>
<dbReference type="PRINTS" id="PR00081">
    <property type="entry name" value="GDHRDH"/>
</dbReference>
<dbReference type="FunFam" id="3.40.50.720:FF:000084">
    <property type="entry name" value="Short-chain dehydrogenase reductase"/>
    <property type="match status" value="1"/>
</dbReference>
<dbReference type="InterPro" id="IPR036291">
    <property type="entry name" value="NAD(P)-bd_dom_sf"/>
</dbReference>
<dbReference type="EMBL" id="PIOC01000032">
    <property type="protein sequence ID" value="RDW15810.1"/>
    <property type="molecule type" value="Genomic_DNA"/>
</dbReference>
<dbReference type="NCBIfam" id="NF005559">
    <property type="entry name" value="PRK07231.1"/>
    <property type="match status" value="1"/>
</dbReference>
<organism evidence="3 4">
    <name type="scientific">Oceanobacillus arenosus</name>
    <dbReference type="NCBI Taxonomy" id="1229153"/>
    <lineage>
        <taxon>Bacteria</taxon>
        <taxon>Bacillati</taxon>
        <taxon>Bacillota</taxon>
        <taxon>Bacilli</taxon>
        <taxon>Bacillales</taxon>
        <taxon>Bacillaceae</taxon>
        <taxon>Oceanobacillus</taxon>
    </lineage>
</organism>
<comment type="similarity">
    <text evidence="1">Belongs to the short-chain dehydrogenases/reductases (SDR) family.</text>
</comment>
<dbReference type="GO" id="GO:0008206">
    <property type="term" value="P:bile acid metabolic process"/>
    <property type="evidence" value="ECO:0007669"/>
    <property type="project" value="UniProtKB-ARBA"/>
</dbReference>
<reference evidence="4" key="1">
    <citation type="submission" date="2017-11" db="EMBL/GenBank/DDBJ databases">
        <authorList>
            <person name="Zhu W."/>
        </authorList>
    </citation>
    <scope>NUCLEOTIDE SEQUENCE [LARGE SCALE GENOMIC DNA]</scope>
    <source>
        <strain evidence="4">CAU 1183</strain>
    </source>
</reference>
<name>A0A3D8PI81_9BACI</name>
<evidence type="ECO:0000256" key="1">
    <source>
        <dbReference type="ARBA" id="ARBA00006484"/>
    </source>
</evidence>
<evidence type="ECO:0000256" key="2">
    <source>
        <dbReference type="ARBA" id="ARBA00023002"/>
    </source>
</evidence>
<dbReference type="GO" id="GO:0016491">
    <property type="term" value="F:oxidoreductase activity"/>
    <property type="evidence" value="ECO:0007669"/>
    <property type="project" value="UniProtKB-KW"/>
</dbReference>
<evidence type="ECO:0000313" key="4">
    <source>
        <dbReference type="Proteomes" id="UP000257143"/>
    </source>
</evidence>
<dbReference type="CDD" id="cd05233">
    <property type="entry name" value="SDR_c"/>
    <property type="match status" value="1"/>
</dbReference>
<dbReference type="PRINTS" id="PR00080">
    <property type="entry name" value="SDRFAMILY"/>
</dbReference>
<sequence length="253" mass="26997">MTNVKDFENKVVLITGAATGIGRATALAFARRGAKVAIGDVDERAAETVQFIEEEGGEAVFFKTNVVDSEEVQALVANTVEHFGGLHHAFNNAGVLSKPNKFADIPEDDFDKVIAVDVKGVFLSMKYELTHMLKNGGGTIVNTASVAGLIADPDMGPYVTAKHAVVGMSKSAGFDHADQNIRVNAVAPGLTETPMTQVWKDDADKWKEVTSNVPMRRAAKPEEIAEMVVFLSSDAASFTNAQVFTVDGGQTSH</sequence>